<accession>A0AAF0ETJ3</accession>
<feature type="compositionally biased region" description="Polar residues" evidence="1">
    <location>
        <begin position="478"/>
        <end position="510"/>
    </location>
</feature>
<dbReference type="PANTHER" id="PTHR28086">
    <property type="entry name" value="UPF0662 PROTEIN YPL260W"/>
    <property type="match status" value="1"/>
</dbReference>
<dbReference type="Proteomes" id="UP001219933">
    <property type="component" value="Chromosome 2"/>
</dbReference>
<dbReference type="AlphaFoldDB" id="A0AAF0ETJ3"/>
<evidence type="ECO:0000313" key="3">
    <source>
        <dbReference type="Proteomes" id="UP001219933"/>
    </source>
</evidence>
<feature type="region of interest" description="Disordered" evidence="1">
    <location>
        <begin position="462"/>
        <end position="529"/>
    </location>
</feature>
<dbReference type="GO" id="GO:0005634">
    <property type="term" value="C:nucleus"/>
    <property type="evidence" value="ECO:0007669"/>
    <property type="project" value="TreeGrafter"/>
</dbReference>
<dbReference type="InterPro" id="IPR018810">
    <property type="entry name" value="UPF0662"/>
</dbReference>
<dbReference type="PANTHER" id="PTHR28086:SF1">
    <property type="entry name" value="CU(2+) SUPPRESSING AND BLEOMYCIN SENSITIVE PROTEIN 1"/>
    <property type="match status" value="1"/>
</dbReference>
<protein>
    <submittedName>
        <fullName evidence="2">Uncharacterized protein</fullName>
    </submittedName>
</protein>
<gene>
    <name evidence="2" type="ORF">MCUN1_001816</name>
</gene>
<keyword evidence="3" id="KW-1185">Reference proteome</keyword>
<proteinExistence type="predicted"/>
<sequence length="529" mass="59220">MSTSVIPPEELPILEALIGIRNRLTALKKAEHVRPSDVQSIYNLVIKQVTRLNSVREDLAVNAAVADKSAAINDAGKEDASPLIKTTRIDTMLADVFSLLSLFFLAVGRSRECPAMFCQISCMKQLLDHMNESGVYTEADITPYASRVAELREIIKNDERENKHPPQLTKLMMRKLEGCQQVLDHLFESLSVLSVELLPIHKKLVSIRRQLFSVAASPKPAKAEVKALQDELRRIEAKRVDGKFLGPCGSSVPEGQEILAGMIESCFETSNDILVRNSTVSPVLQPIYDRLMDTKRRLEHLATEHRWSLRETDLWSYHLSLKEIDRLRVDGKFLDNEGRQPEGQIVLLYLLRRCYGLVYQLMSSSEPISEELMPISSKLTTIAKCLTELRKYSGPFSLRDVYPYRLALVQIENMRGRVHDADGNEVGELYWLGPDESVPEGQGIIQAQFEEVEQMIEELLNRNDDDGADDSDNDVQNYGSSQVSSIATEDSTLTDDSGSGESGPNYSIMTESDMAGRSGTQFSGEPTVH</sequence>
<dbReference type="GO" id="GO:0005737">
    <property type="term" value="C:cytoplasm"/>
    <property type="evidence" value="ECO:0007669"/>
    <property type="project" value="TreeGrafter"/>
</dbReference>
<feature type="compositionally biased region" description="Polar residues" evidence="1">
    <location>
        <begin position="518"/>
        <end position="529"/>
    </location>
</feature>
<evidence type="ECO:0000256" key="1">
    <source>
        <dbReference type="SAM" id="MobiDB-lite"/>
    </source>
</evidence>
<name>A0AAF0ETJ3_9BASI</name>
<dbReference type="EMBL" id="CP119878">
    <property type="protein sequence ID" value="WFD34970.1"/>
    <property type="molecule type" value="Genomic_DNA"/>
</dbReference>
<organism evidence="2 3">
    <name type="scientific">Malassezia cuniculi</name>
    <dbReference type="NCBI Taxonomy" id="948313"/>
    <lineage>
        <taxon>Eukaryota</taxon>
        <taxon>Fungi</taxon>
        <taxon>Dikarya</taxon>
        <taxon>Basidiomycota</taxon>
        <taxon>Ustilaginomycotina</taxon>
        <taxon>Malasseziomycetes</taxon>
        <taxon>Malasseziales</taxon>
        <taxon>Malasseziaceae</taxon>
        <taxon>Malassezia</taxon>
    </lineage>
</organism>
<reference evidence="2" key="1">
    <citation type="submission" date="2023-03" db="EMBL/GenBank/DDBJ databases">
        <title>Mating type loci evolution in Malassezia.</title>
        <authorList>
            <person name="Coelho M.A."/>
        </authorList>
    </citation>
    <scope>NUCLEOTIDE SEQUENCE</scope>
    <source>
        <strain evidence="2">CBS 11721</strain>
    </source>
</reference>
<dbReference type="Pfam" id="PF10303">
    <property type="entry name" value="DUF2408"/>
    <property type="match status" value="1"/>
</dbReference>
<evidence type="ECO:0000313" key="2">
    <source>
        <dbReference type="EMBL" id="WFD34970.1"/>
    </source>
</evidence>